<accession>A0A1I6ZZH9</accession>
<evidence type="ECO:0000313" key="2">
    <source>
        <dbReference type="Proteomes" id="UP000183371"/>
    </source>
</evidence>
<protein>
    <submittedName>
        <fullName evidence="1">Uncharacterized protein</fullName>
    </submittedName>
</protein>
<proteinExistence type="predicted"/>
<dbReference type="EMBL" id="FPBD01000002">
    <property type="protein sequence ID" value="SFT68076.1"/>
    <property type="molecule type" value="Genomic_DNA"/>
</dbReference>
<name>A0A1I6ZZH9_9HYPH</name>
<sequence length="60" mass="6445">MSVIKLTLLLVGGAKKLSQPHVGGVRGVSGKFGDVDYGFDSIRRGAGKPPLFHVRMFCRS</sequence>
<dbReference type="Proteomes" id="UP000183371">
    <property type="component" value="Unassembled WGS sequence"/>
</dbReference>
<gene>
    <name evidence="1" type="ORF">SAMN05444141_102742</name>
</gene>
<keyword evidence="2" id="KW-1185">Reference proteome</keyword>
<reference evidence="2" key="1">
    <citation type="submission" date="2016-10" db="EMBL/GenBank/DDBJ databases">
        <authorList>
            <person name="Varghese N."/>
            <person name="Submissions S."/>
        </authorList>
    </citation>
    <scope>NUCLEOTIDE SEQUENCE [LARGE SCALE GENOMIC DNA]</scope>
    <source>
        <strain evidence="2">DSM 17465</strain>
    </source>
</reference>
<organism evidence="1 2">
    <name type="scientific">Pseudovibrio denitrificans</name>
    <dbReference type="NCBI Taxonomy" id="258256"/>
    <lineage>
        <taxon>Bacteria</taxon>
        <taxon>Pseudomonadati</taxon>
        <taxon>Pseudomonadota</taxon>
        <taxon>Alphaproteobacteria</taxon>
        <taxon>Hyphomicrobiales</taxon>
        <taxon>Stappiaceae</taxon>
        <taxon>Pseudovibrio</taxon>
    </lineage>
</organism>
<dbReference type="AlphaFoldDB" id="A0A1I6ZZH9"/>
<evidence type="ECO:0000313" key="1">
    <source>
        <dbReference type="EMBL" id="SFT68076.1"/>
    </source>
</evidence>